<accession>A0A448YEZ9</accession>
<dbReference type="UniPathway" id="UPA00988"/>
<evidence type="ECO:0000256" key="3">
    <source>
        <dbReference type="HAMAP-Rule" id="MF_03054"/>
    </source>
</evidence>
<dbReference type="InterPro" id="IPR019407">
    <property type="entry name" value="CTU2"/>
</dbReference>
<dbReference type="GO" id="GO:0016783">
    <property type="term" value="F:sulfurtransferase activity"/>
    <property type="evidence" value="ECO:0007669"/>
    <property type="project" value="TreeGrafter"/>
</dbReference>
<evidence type="ECO:0000256" key="2">
    <source>
        <dbReference type="ARBA" id="ARBA00022694"/>
    </source>
</evidence>
<dbReference type="STRING" id="13370.A0A448YEZ9"/>
<gene>
    <name evidence="3" type="primary">NCS2</name>
    <name evidence="3" type="synonym">CTU2</name>
    <name evidence="4" type="ORF">BRENAR_LOCUS217</name>
</gene>
<reference evidence="4 5" key="1">
    <citation type="submission" date="2018-12" db="EMBL/GenBank/DDBJ databases">
        <authorList>
            <person name="Tiukova I."/>
            <person name="Dainat J."/>
        </authorList>
    </citation>
    <scope>NUCLEOTIDE SEQUENCE [LARGE SCALE GENOMIC DNA]</scope>
</reference>
<dbReference type="FunCoup" id="A0A448YEZ9">
    <property type="interactions" value="185"/>
</dbReference>
<dbReference type="HAMAP" id="MF_03054">
    <property type="entry name" value="CTU2"/>
    <property type="match status" value="1"/>
</dbReference>
<name>A0A448YEZ9_BRENA</name>
<dbReference type="PANTHER" id="PTHR20882">
    <property type="entry name" value="CYTOPLASMIC TRNA 2-THIOLATION PROTEIN 2"/>
    <property type="match status" value="1"/>
</dbReference>
<dbReference type="InParanoid" id="A0A448YEZ9"/>
<dbReference type="InterPro" id="IPR014729">
    <property type="entry name" value="Rossmann-like_a/b/a_fold"/>
</dbReference>
<dbReference type="GO" id="GO:0000049">
    <property type="term" value="F:tRNA binding"/>
    <property type="evidence" value="ECO:0007669"/>
    <property type="project" value="InterPro"/>
</dbReference>
<keyword evidence="1 3" id="KW-0963">Cytoplasm</keyword>
<keyword evidence="5" id="KW-1185">Reference proteome</keyword>
<dbReference type="Pfam" id="PF10288">
    <property type="entry name" value="CTU2"/>
    <property type="match status" value="1"/>
</dbReference>
<dbReference type="Proteomes" id="UP000290900">
    <property type="component" value="Unassembled WGS sequence"/>
</dbReference>
<dbReference type="PANTHER" id="PTHR20882:SF14">
    <property type="entry name" value="CYTOPLASMIC TRNA 2-THIOLATION PROTEIN 2"/>
    <property type="match status" value="1"/>
</dbReference>
<dbReference type="OrthoDB" id="25129at2759"/>
<comment type="pathway">
    <text evidence="3">tRNA modification; 5-methoxycarbonylmethyl-2-thiouridine-tRNA biosynthesis.</text>
</comment>
<evidence type="ECO:0000313" key="4">
    <source>
        <dbReference type="EMBL" id="VEU19480.1"/>
    </source>
</evidence>
<dbReference type="GO" id="GO:0002143">
    <property type="term" value="P:tRNA wobble position uridine thiolation"/>
    <property type="evidence" value="ECO:0007669"/>
    <property type="project" value="TreeGrafter"/>
</dbReference>
<comment type="subcellular location">
    <subcellularLocation>
        <location evidence="3">Cytoplasm</location>
    </subcellularLocation>
</comment>
<dbReference type="GO" id="GO:0016779">
    <property type="term" value="F:nucleotidyltransferase activity"/>
    <property type="evidence" value="ECO:0007669"/>
    <property type="project" value="UniProtKB-UniRule"/>
</dbReference>
<dbReference type="Gene3D" id="3.40.50.620">
    <property type="entry name" value="HUPs"/>
    <property type="match status" value="1"/>
</dbReference>
<evidence type="ECO:0000313" key="5">
    <source>
        <dbReference type="Proteomes" id="UP000290900"/>
    </source>
</evidence>
<dbReference type="EMBL" id="CAACVR010000001">
    <property type="protein sequence ID" value="VEU19480.1"/>
    <property type="molecule type" value="Genomic_DNA"/>
</dbReference>
<protein>
    <recommendedName>
        <fullName evidence="3">Cytoplasmic tRNA 2-thiolation protein 2</fullName>
    </recommendedName>
</protein>
<comment type="function">
    <text evidence="3">Plays a central role in 2-thiolation of mcm(5)S(2)U at tRNA wobble positions of tRNA(Lys), tRNA(Glu) and tRNA(Gln). May act by forming a heterodimer with NCS6 that ligates sulfur from thiocarboxylated URM1 onto the uridine of tRNAs at wobble position. Prior mcm(5) tRNA modification by the elongator complex is required for 2-thiolation. May also be involved in protein urmylation.</text>
</comment>
<dbReference type="GO" id="GO:0032447">
    <property type="term" value="P:protein urmylation"/>
    <property type="evidence" value="ECO:0007669"/>
    <property type="project" value="UniProtKB-UniRule"/>
</dbReference>
<sequence>MVIAQCQKCKREPSTVVSRKETFCKSCFLKFVKGKQRKQMKDGRFKVKYGRNEDQTTEKTVSAILAFRFDGSSLVLLDILISWLEEQLAMSPRAHVGFNLTVLCYSLEQPQSWIAEKATQIKTKYHGEEGISRLHVKFEILDCNDEVKRNEGLSGIYLTDHFESLIDRSNKVKGDALKMIDTQIQDKSAQEDLKSVVERDVIVRHCLQLECSILLLPDCMSELAISVLAFTARGRGERISETLGDNYIDVDGNRLEVLYPLRDILKSEIESYLKICDLERFQAPKIDNTFKSVKNKTVNELVREYFESVEPEYPEVISTVVKAGSKLRIPFSEGDVKRCGICREIINDDPQNWLESITVNEGIPAKTEEEKRNYELYLSSIQRPEERELYTAGNKESISLCFGCVADLRNLRGKFSWPAD</sequence>
<proteinExistence type="inferred from homology"/>
<dbReference type="GO" id="GO:0005829">
    <property type="term" value="C:cytosol"/>
    <property type="evidence" value="ECO:0007669"/>
    <property type="project" value="TreeGrafter"/>
</dbReference>
<dbReference type="AlphaFoldDB" id="A0A448YEZ9"/>
<comment type="similarity">
    <text evidence="3">Belongs to the CTU2/NCS2 family.</text>
</comment>
<keyword evidence="2 3" id="KW-0819">tRNA processing</keyword>
<evidence type="ECO:0000256" key="1">
    <source>
        <dbReference type="ARBA" id="ARBA00022490"/>
    </source>
</evidence>
<organism evidence="4 5">
    <name type="scientific">Brettanomyces naardenensis</name>
    <name type="common">Yeast</name>
    <dbReference type="NCBI Taxonomy" id="13370"/>
    <lineage>
        <taxon>Eukaryota</taxon>
        <taxon>Fungi</taxon>
        <taxon>Dikarya</taxon>
        <taxon>Ascomycota</taxon>
        <taxon>Saccharomycotina</taxon>
        <taxon>Pichiomycetes</taxon>
        <taxon>Pichiales</taxon>
        <taxon>Pichiaceae</taxon>
        <taxon>Brettanomyces</taxon>
    </lineage>
</organism>